<keyword evidence="14" id="KW-1185">Reference proteome</keyword>
<keyword evidence="5 11" id="KW-0812">Transmembrane</keyword>
<keyword evidence="3 11" id="KW-0328">Glycosyltransferase</keyword>
<sequence>MKLTRENWIPEWACMPSRIPNTPLGFLVWFCSKLYRIAAKISVLLLCAIIIGIIPIPPFFQMFGIILMMFTIPIILLQWVNPPISAFMLQRSMQMQRQIHLDWIDYDHISKDLVLAIFVAEDPLFAWHIGFDPISIYGAYKNNKAGKPLRGGSTITQQLVKNLFLWPARSYIRKLIELGITLVIEGFLTKKRIIEIYLNIIQFDHTIFGVKAASQYFYNKSVIAISAEEAALMAAVLPNPIIYRIDAPSPSVLQSQALIMTKMKLTGLEALQFSLI</sequence>
<evidence type="ECO:0000313" key="13">
    <source>
        <dbReference type="EMBL" id="MEA5581774.1"/>
    </source>
</evidence>
<evidence type="ECO:0000256" key="1">
    <source>
        <dbReference type="ARBA" id="ARBA00022475"/>
    </source>
</evidence>
<dbReference type="NCBIfam" id="TIGR02070">
    <property type="entry name" value="mono_pep_trsgly"/>
    <property type="match status" value="1"/>
</dbReference>
<keyword evidence="9 11" id="KW-0472">Membrane</keyword>
<dbReference type="EMBL" id="JAYGHG010000014">
    <property type="protein sequence ID" value="MEA5581774.1"/>
    <property type="molecule type" value="Genomic_DNA"/>
</dbReference>
<feature type="domain" description="Glycosyl transferase family 51" evidence="12">
    <location>
        <begin position="96"/>
        <end position="264"/>
    </location>
</feature>
<dbReference type="InterPro" id="IPR011812">
    <property type="entry name" value="Pep_trsgly"/>
</dbReference>
<dbReference type="PANTHER" id="PTHR30400:SF0">
    <property type="entry name" value="BIOSYNTHETIC PEPTIDOGLYCAN TRANSGLYCOSYLASE"/>
    <property type="match status" value="1"/>
</dbReference>
<accession>A0ABU5UE15</accession>
<organism evidence="13 14">
    <name type="scientific">Nodularia harveyana UHCC-0300</name>
    <dbReference type="NCBI Taxonomy" id="2974287"/>
    <lineage>
        <taxon>Bacteria</taxon>
        <taxon>Bacillati</taxon>
        <taxon>Cyanobacteriota</taxon>
        <taxon>Cyanophyceae</taxon>
        <taxon>Nostocales</taxon>
        <taxon>Nodulariaceae</taxon>
        <taxon>Nodularia</taxon>
    </lineage>
</organism>
<evidence type="ECO:0000256" key="8">
    <source>
        <dbReference type="ARBA" id="ARBA00022989"/>
    </source>
</evidence>
<dbReference type="PANTHER" id="PTHR30400">
    <property type="entry name" value="MONOFUNCTIONAL BIOSYNTHETIC PEPTIDOGLYCAN TRANSGLYCOSYLASE"/>
    <property type="match status" value="1"/>
</dbReference>
<comment type="catalytic activity">
    <reaction evidence="11">
        <text>[GlcNAc-(1-&gt;4)-Mur2Ac(oyl-L-Ala-gamma-D-Glu-L-Lys-D-Ala-D-Ala)](n)-di-trans,octa-cis-undecaprenyl diphosphate + beta-D-GlcNAc-(1-&gt;4)-Mur2Ac(oyl-L-Ala-gamma-D-Glu-L-Lys-D-Ala-D-Ala)-di-trans,octa-cis-undecaprenyl diphosphate = [GlcNAc-(1-&gt;4)-Mur2Ac(oyl-L-Ala-gamma-D-Glu-L-Lys-D-Ala-D-Ala)](n+1)-di-trans,octa-cis-undecaprenyl diphosphate + di-trans,octa-cis-undecaprenyl diphosphate + H(+)</text>
        <dbReference type="Rhea" id="RHEA:23708"/>
        <dbReference type="Rhea" id="RHEA-COMP:9602"/>
        <dbReference type="Rhea" id="RHEA-COMP:9603"/>
        <dbReference type="ChEBI" id="CHEBI:15378"/>
        <dbReference type="ChEBI" id="CHEBI:58405"/>
        <dbReference type="ChEBI" id="CHEBI:60033"/>
        <dbReference type="ChEBI" id="CHEBI:78435"/>
        <dbReference type="EC" id="2.4.99.28"/>
    </reaction>
</comment>
<dbReference type="InterPro" id="IPR036950">
    <property type="entry name" value="PBP_transglycosylase"/>
</dbReference>
<dbReference type="EC" id="2.4.99.28" evidence="11"/>
<dbReference type="Pfam" id="PF00912">
    <property type="entry name" value="Transgly"/>
    <property type="match status" value="1"/>
</dbReference>
<feature type="transmembrane region" description="Helical" evidence="11">
    <location>
        <begin position="62"/>
        <end position="89"/>
    </location>
</feature>
<dbReference type="Gene3D" id="1.10.3810.10">
    <property type="entry name" value="Biosynthetic peptidoglycan transglycosylase-like"/>
    <property type="match status" value="1"/>
</dbReference>
<evidence type="ECO:0000256" key="5">
    <source>
        <dbReference type="ARBA" id="ARBA00022692"/>
    </source>
</evidence>
<keyword evidence="6 11" id="KW-0133">Cell shape</keyword>
<proteinExistence type="inferred from homology"/>
<comment type="subcellular location">
    <subcellularLocation>
        <location evidence="11">Cell membrane</location>
        <topology evidence="11">Single-pass membrane protein</topology>
    </subcellularLocation>
</comment>
<evidence type="ECO:0000256" key="2">
    <source>
        <dbReference type="ARBA" id="ARBA00022519"/>
    </source>
</evidence>
<evidence type="ECO:0000256" key="4">
    <source>
        <dbReference type="ARBA" id="ARBA00022679"/>
    </source>
</evidence>
<evidence type="ECO:0000256" key="7">
    <source>
        <dbReference type="ARBA" id="ARBA00022984"/>
    </source>
</evidence>
<keyword evidence="10 11" id="KW-0961">Cell wall biogenesis/degradation</keyword>
<dbReference type="GO" id="GO:0016757">
    <property type="term" value="F:glycosyltransferase activity"/>
    <property type="evidence" value="ECO:0007669"/>
    <property type="project" value="UniProtKB-KW"/>
</dbReference>
<comment type="pathway">
    <text evidence="11">Cell wall biogenesis; peptidoglycan biosynthesis.</text>
</comment>
<comment type="caution">
    <text evidence="11">Lacks conserved residue(s) required for the propagation of feature annotation.</text>
</comment>
<comment type="caution">
    <text evidence="13">The sequence shown here is derived from an EMBL/GenBank/DDBJ whole genome shotgun (WGS) entry which is preliminary data.</text>
</comment>
<keyword evidence="2" id="KW-0997">Cell inner membrane</keyword>
<gene>
    <name evidence="11 13" type="primary">mtgA</name>
    <name evidence="13" type="ORF">VB620_10540</name>
</gene>
<dbReference type="Proteomes" id="UP001302120">
    <property type="component" value="Unassembled WGS sequence"/>
</dbReference>
<dbReference type="InterPro" id="IPR001264">
    <property type="entry name" value="Glyco_trans_51"/>
</dbReference>
<dbReference type="InterPro" id="IPR023346">
    <property type="entry name" value="Lysozyme-like_dom_sf"/>
</dbReference>
<keyword evidence="4 11" id="KW-0808">Transferase</keyword>
<dbReference type="HAMAP" id="MF_00766">
    <property type="entry name" value="PGT_MtgA"/>
    <property type="match status" value="1"/>
</dbReference>
<evidence type="ECO:0000256" key="3">
    <source>
        <dbReference type="ARBA" id="ARBA00022676"/>
    </source>
</evidence>
<reference evidence="13 14" key="1">
    <citation type="submission" date="2023-12" db="EMBL/GenBank/DDBJ databases">
        <title>Baltic Sea Cyanobacteria.</title>
        <authorList>
            <person name="Delbaje E."/>
            <person name="Fewer D.P."/>
            <person name="Shishido T.K."/>
        </authorList>
    </citation>
    <scope>NUCLEOTIDE SEQUENCE [LARGE SCALE GENOMIC DNA]</scope>
    <source>
        <strain evidence="13 14">UHCC-0300</strain>
    </source>
</reference>
<comment type="similarity">
    <text evidence="11">Belongs to the glycosyltransferase 51 family.</text>
</comment>
<keyword evidence="8 11" id="KW-1133">Transmembrane helix</keyword>
<keyword evidence="1 11" id="KW-1003">Cell membrane</keyword>
<evidence type="ECO:0000259" key="12">
    <source>
        <dbReference type="Pfam" id="PF00912"/>
    </source>
</evidence>
<name>A0ABU5UE15_9CYAN</name>
<evidence type="ECO:0000256" key="6">
    <source>
        <dbReference type="ARBA" id="ARBA00022960"/>
    </source>
</evidence>
<feature type="transmembrane region" description="Helical" evidence="11">
    <location>
        <begin position="37"/>
        <end position="56"/>
    </location>
</feature>
<dbReference type="SUPFAM" id="SSF53955">
    <property type="entry name" value="Lysozyme-like"/>
    <property type="match status" value="1"/>
</dbReference>
<dbReference type="RefSeq" id="WP_323196104.1">
    <property type="nucleotide sequence ID" value="NZ_JAYGHG010000014.1"/>
</dbReference>
<keyword evidence="7 11" id="KW-0573">Peptidoglycan synthesis</keyword>
<evidence type="ECO:0000256" key="9">
    <source>
        <dbReference type="ARBA" id="ARBA00023136"/>
    </source>
</evidence>
<comment type="function">
    <text evidence="11">Peptidoglycan polymerase that catalyzes glycan chain elongation from lipid-linked precursors.</text>
</comment>
<evidence type="ECO:0000256" key="10">
    <source>
        <dbReference type="ARBA" id="ARBA00023316"/>
    </source>
</evidence>
<protein>
    <recommendedName>
        <fullName evidence="11">Biosynthetic peptidoglycan transglycosylase</fullName>
        <ecNumber evidence="11">2.4.99.28</ecNumber>
    </recommendedName>
    <alternativeName>
        <fullName evidence="11">Glycan polymerase</fullName>
    </alternativeName>
    <alternativeName>
        <fullName evidence="11">Peptidoglycan glycosyltransferase MtgA</fullName>
        <shortName evidence="11">PGT</shortName>
    </alternativeName>
</protein>
<evidence type="ECO:0000313" key="14">
    <source>
        <dbReference type="Proteomes" id="UP001302120"/>
    </source>
</evidence>
<evidence type="ECO:0000256" key="11">
    <source>
        <dbReference type="HAMAP-Rule" id="MF_00766"/>
    </source>
</evidence>